<dbReference type="InterPro" id="IPR011549">
    <property type="entry name" value="RibD_C"/>
</dbReference>
<dbReference type="Gene3D" id="3.40.140.10">
    <property type="entry name" value="Cytidine Deaminase, domain 2"/>
    <property type="match status" value="1"/>
</dbReference>
<dbReference type="InterPro" id="IPR024072">
    <property type="entry name" value="DHFR-like_dom_sf"/>
</dbReference>
<feature type="binding site" evidence="15">
    <location>
        <position position="211"/>
    </location>
    <ligand>
        <name>substrate</name>
    </ligand>
</feature>
<evidence type="ECO:0000256" key="8">
    <source>
        <dbReference type="ARBA" id="ARBA00022801"/>
    </source>
</evidence>
<sequence>MTFSEADHRFMSRALELARRGRFTTRPNPQVGCVVVRNDEVVGEGWHQRAGEPHAEVHALRQAGALATGATAYVTLEPCAHHGRTPPCCQALIDVGIRRVVVACEDPFPRVNGQGLQRLRDAGVQVDVGLLREQAVELNRGFLANSSRGRPWVRLKFGMSLDGRTALADGRSKWITGEQAREDVHRWRLASGAILTGSGTLLADDPHLTARVPEVAVPLAPLRVVLDRRLRVPAGARVFDQQAPTLLVHARDARRDVSPPAHVERLVLEDAEEGAQLGALLAELGRRGLHDVFVEAGPTLGGALLRAGLVDELLLYVAPRLLGDEARPLLAGLAPASLDAAPAFQLVDTLQLGADLRLRLHPRTPG</sequence>
<dbReference type="PANTHER" id="PTHR38011:SF7">
    <property type="entry name" value="2,5-DIAMINO-6-RIBOSYLAMINO-4(3H)-PYRIMIDINONE 5'-PHOSPHATE REDUCTASE"/>
    <property type="match status" value="1"/>
</dbReference>
<dbReference type="NCBIfam" id="TIGR00326">
    <property type="entry name" value="eubact_ribD"/>
    <property type="match status" value="1"/>
</dbReference>
<dbReference type="SUPFAM" id="SSF53927">
    <property type="entry name" value="Cytidine deaminase-like"/>
    <property type="match status" value="1"/>
</dbReference>
<dbReference type="InterPro" id="IPR002734">
    <property type="entry name" value="RibDG_C"/>
</dbReference>
<keyword evidence="19" id="KW-1185">Reference proteome</keyword>
<evidence type="ECO:0000256" key="10">
    <source>
        <dbReference type="ARBA" id="ARBA00022857"/>
    </source>
</evidence>
<evidence type="ECO:0000259" key="17">
    <source>
        <dbReference type="PROSITE" id="PS51747"/>
    </source>
</evidence>
<feature type="binding site" evidence="16">
    <location>
        <position position="79"/>
    </location>
    <ligand>
        <name>Zn(2+)</name>
        <dbReference type="ChEBI" id="CHEBI:29105"/>
        <note>catalytic</note>
    </ligand>
</feature>
<evidence type="ECO:0000313" key="18">
    <source>
        <dbReference type="EMBL" id="TRX75746.1"/>
    </source>
</evidence>
<keyword evidence="11 13" id="KW-0560">Oxidoreductase</keyword>
<dbReference type="Pfam" id="PF01872">
    <property type="entry name" value="RibD_C"/>
    <property type="match status" value="1"/>
</dbReference>
<evidence type="ECO:0000256" key="2">
    <source>
        <dbReference type="ARBA" id="ARBA00004882"/>
    </source>
</evidence>
<comment type="caution">
    <text evidence="18">The sequence shown here is derived from an EMBL/GenBank/DDBJ whole genome shotgun (WGS) entry which is preliminary data.</text>
</comment>
<feature type="active site" description="Proton donor" evidence="14">
    <location>
        <position position="56"/>
    </location>
</feature>
<dbReference type="CDD" id="cd01284">
    <property type="entry name" value="Riboflavin_deaminase-reductase"/>
    <property type="match status" value="1"/>
</dbReference>
<protein>
    <recommendedName>
        <fullName evidence="13">Riboflavin biosynthesis protein RibD</fullName>
    </recommendedName>
    <domain>
        <recommendedName>
            <fullName evidence="13">Diaminohydroxyphosphoribosylaminopyrimidine deaminase</fullName>
            <shortName evidence="13">DRAP deaminase</shortName>
            <ecNumber evidence="13">3.5.4.26</ecNumber>
        </recommendedName>
        <alternativeName>
            <fullName evidence="13">Riboflavin-specific deaminase</fullName>
        </alternativeName>
    </domain>
    <domain>
        <recommendedName>
            <fullName evidence="13">5-amino-6-(5-phosphoribosylamino)uracil reductase</fullName>
            <ecNumber evidence="13">1.1.1.193</ecNumber>
        </recommendedName>
        <alternativeName>
            <fullName evidence="13">HTP reductase</fullName>
        </alternativeName>
    </domain>
</protein>
<dbReference type="InterPro" id="IPR050765">
    <property type="entry name" value="Riboflavin_Biosynth_HTPR"/>
</dbReference>
<feature type="binding site" evidence="15">
    <location>
        <position position="172"/>
    </location>
    <ligand>
        <name>substrate</name>
    </ligand>
</feature>
<feature type="binding site" evidence="15">
    <location>
        <position position="158"/>
    </location>
    <ligand>
        <name>NADP(+)</name>
        <dbReference type="ChEBI" id="CHEBI:58349"/>
    </ligand>
</feature>
<evidence type="ECO:0000256" key="13">
    <source>
        <dbReference type="PIRNR" id="PIRNR006769"/>
    </source>
</evidence>
<dbReference type="OrthoDB" id="9800865at2"/>
<evidence type="ECO:0000256" key="11">
    <source>
        <dbReference type="ARBA" id="ARBA00023002"/>
    </source>
</evidence>
<keyword evidence="7 13" id="KW-0479">Metal-binding</keyword>
<evidence type="ECO:0000256" key="12">
    <source>
        <dbReference type="ARBA" id="ARBA00023268"/>
    </source>
</evidence>
<dbReference type="SUPFAM" id="SSF53597">
    <property type="entry name" value="Dihydrofolate reductase-like"/>
    <property type="match status" value="1"/>
</dbReference>
<dbReference type="EC" id="1.1.1.193" evidence="13"/>
<feature type="binding site" evidence="15">
    <location>
        <position position="188"/>
    </location>
    <ligand>
        <name>substrate</name>
    </ligand>
</feature>
<comment type="cofactor">
    <cofactor evidence="13 16">
        <name>Zn(2+)</name>
        <dbReference type="ChEBI" id="CHEBI:29105"/>
    </cofactor>
    <text evidence="13 16">Binds 1 zinc ion.</text>
</comment>
<dbReference type="GO" id="GO:0008703">
    <property type="term" value="F:5-amino-6-(5-phosphoribosylamino)uracil reductase activity"/>
    <property type="evidence" value="ECO:0007669"/>
    <property type="project" value="UniProtKB-EC"/>
</dbReference>
<dbReference type="InterPro" id="IPR016193">
    <property type="entry name" value="Cytidine_deaminase-like"/>
</dbReference>
<feature type="domain" description="CMP/dCMP-type deaminase" evidence="17">
    <location>
        <begin position="5"/>
        <end position="127"/>
    </location>
</feature>
<gene>
    <name evidence="18" type="primary">ribD</name>
    <name evidence="18" type="ORF">FM069_04725</name>
</gene>
<evidence type="ECO:0000256" key="3">
    <source>
        <dbReference type="ARBA" id="ARBA00004910"/>
    </source>
</evidence>
<evidence type="ECO:0000256" key="6">
    <source>
        <dbReference type="ARBA" id="ARBA00022619"/>
    </source>
</evidence>
<evidence type="ECO:0000256" key="7">
    <source>
        <dbReference type="ARBA" id="ARBA00022723"/>
    </source>
</evidence>
<keyword evidence="12" id="KW-0511">Multifunctional enzyme</keyword>
<evidence type="ECO:0000256" key="14">
    <source>
        <dbReference type="PIRSR" id="PIRSR006769-1"/>
    </source>
</evidence>
<dbReference type="GO" id="GO:0008270">
    <property type="term" value="F:zinc ion binding"/>
    <property type="evidence" value="ECO:0007669"/>
    <property type="project" value="InterPro"/>
</dbReference>
<feature type="binding site" evidence="15">
    <location>
        <begin position="297"/>
        <end position="303"/>
    </location>
    <ligand>
        <name>NADP(+)</name>
        <dbReference type="ChEBI" id="CHEBI:58349"/>
    </ligand>
</feature>
<keyword evidence="8 13" id="KW-0378">Hydrolase</keyword>
<comment type="pathway">
    <text evidence="2 13">Cofactor biosynthesis; riboflavin biosynthesis; 5-amino-6-(D-ribitylamino)uracil from GTP: step 2/4.</text>
</comment>
<comment type="catalytic activity">
    <reaction evidence="13">
        <text>2,5-diamino-6-hydroxy-4-(5-phosphoribosylamino)-pyrimidine + H2O + H(+) = 5-amino-6-(5-phospho-D-ribosylamino)uracil + NH4(+)</text>
        <dbReference type="Rhea" id="RHEA:21868"/>
        <dbReference type="ChEBI" id="CHEBI:15377"/>
        <dbReference type="ChEBI" id="CHEBI:15378"/>
        <dbReference type="ChEBI" id="CHEBI:28938"/>
        <dbReference type="ChEBI" id="CHEBI:58453"/>
        <dbReference type="ChEBI" id="CHEBI:58614"/>
        <dbReference type="EC" id="3.5.4.26"/>
    </reaction>
</comment>
<feature type="binding site" evidence="16">
    <location>
        <position position="54"/>
    </location>
    <ligand>
        <name>Zn(2+)</name>
        <dbReference type="ChEBI" id="CHEBI:29105"/>
        <note>catalytic</note>
    </ligand>
</feature>
<dbReference type="GO" id="GO:0050661">
    <property type="term" value="F:NADP binding"/>
    <property type="evidence" value="ECO:0007669"/>
    <property type="project" value="InterPro"/>
</dbReference>
<evidence type="ECO:0000256" key="9">
    <source>
        <dbReference type="ARBA" id="ARBA00022833"/>
    </source>
</evidence>
<dbReference type="PROSITE" id="PS00903">
    <property type="entry name" value="CYT_DCMP_DEAMINASES_1"/>
    <property type="match status" value="1"/>
</dbReference>
<feature type="binding site" evidence="16">
    <location>
        <position position="88"/>
    </location>
    <ligand>
        <name>Zn(2+)</name>
        <dbReference type="ChEBI" id="CHEBI:29105"/>
        <note>catalytic</note>
    </ligand>
</feature>
<comment type="catalytic activity">
    <reaction evidence="13">
        <text>5-amino-6-(5-phospho-D-ribitylamino)uracil + NADP(+) = 5-amino-6-(5-phospho-D-ribosylamino)uracil + NADPH + H(+)</text>
        <dbReference type="Rhea" id="RHEA:17845"/>
        <dbReference type="ChEBI" id="CHEBI:15378"/>
        <dbReference type="ChEBI" id="CHEBI:57783"/>
        <dbReference type="ChEBI" id="CHEBI:58349"/>
        <dbReference type="ChEBI" id="CHEBI:58421"/>
        <dbReference type="ChEBI" id="CHEBI:58453"/>
        <dbReference type="EC" id="1.1.1.193"/>
    </reaction>
</comment>
<dbReference type="Pfam" id="PF00383">
    <property type="entry name" value="dCMP_cyt_deam_1"/>
    <property type="match status" value="1"/>
</dbReference>
<evidence type="ECO:0000256" key="1">
    <source>
        <dbReference type="ARBA" id="ARBA00002151"/>
    </source>
</evidence>
<dbReference type="EMBL" id="VJOY01000003">
    <property type="protein sequence ID" value="TRX75746.1"/>
    <property type="molecule type" value="Genomic_DNA"/>
</dbReference>
<dbReference type="InterPro" id="IPR002125">
    <property type="entry name" value="CMP_dCMP_dom"/>
</dbReference>
<dbReference type="PROSITE" id="PS51747">
    <property type="entry name" value="CYT_DCMP_DEAMINASES_2"/>
    <property type="match status" value="1"/>
</dbReference>
<keyword evidence="6 13" id="KW-0686">Riboflavin biosynthesis</keyword>
<dbReference type="InterPro" id="IPR016192">
    <property type="entry name" value="APOBEC/CMP_deaminase_Zn-bd"/>
</dbReference>
<comment type="similarity">
    <text evidence="5 13">In the C-terminal section; belongs to the HTP reductase family.</text>
</comment>
<dbReference type="UniPathway" id="UPA00275">
    <property type="reaction ID" value="UER00401"/>
</dbReference>
<dbReference type="InterPro" id="IPR004794">
    <property type="entry name" value="Eubact_RibD"/>
</dbReference>
<evidence type="ECO:0000256" key="15">
    <source>
        <dbReference type="PIRSR" id="PIRSR006769-2"/>
    </source>
</evidence>
<dbReference type="GO" id="GO:0008835">
    <property type="term" value="F:diaminohydroxyphosphoribosylaminopyrimidine deaminase activity"/>
    <property type="evidence" value="ECO:0007669"/>
    <property type="project" value="UniProtKB-EC"/>
</dbReference>
<dbReference type="FunFam" id="3.40.140.10:FF:000025">
    <property type="entry name" value="Riboflavin biosynthesis protein RibD"/>
    <property type="match status" value="1"/>
</dbReference>
<keyword evidence="9 13" id="KW-0862">Zinc</keyword>
<evidence type="ECO:0000256" key="4">
    <source>
        <dbReference type="ARBA" id="ARBA00005259"/>
    </source>
</evidence>
<dbReference type="AlphaFoldDB" id="A0A553H1X4"/>
<dbReference type="Proteomes" id="UP000315235">
    <property type="component" value="Unassembled WGS sequence"/>
</dbReference>
<keyword evidence="10 13" id="KW-0521">NADP</keyword>
<dbReference type="PANTHER" id="PTHR38011">
    <property type="entry name" value="DIHYDROFOLATE REDUCTASE FAMILY PROTEIN (AFU_ORTHOLOGUE AFUA_8G06820)"/>
    <property type="match status" value="1"/>
</dbReference>
<dbReference type="NCBIfam" id="TIGR00227">
    <property type="entry name" value="ribD_Cterm"/>
    <property type="match status" value="1"/>
</dbReference>
<feature type="binding site" evidence="15">
    <location>
        <position position="204"/>
    </location>
    <ligand>
        <name>NADP(+)</name>
        <dbReference type="ChEBI" id="CHEBI:58349"/>
    </ligand>
</feature>
<dbReference type="PIRSF" id="PIRSF006769">
    <property type="entry name" value="RibD"/>
    <property type="match status" value="1"/>
</dbReference>
<evidence type="ECO:0000256" key="5">
    <source>
        <dbReference type="ARBA" id="ARBA00007417"/>
    </source>
</evidence>
<evidence type="ECO:0000313" key="19">
    <source>
        <dbReference type="Proteomes" id="UP000315235"/>
    </source>
</evidence>
<dbReference type="EC" id="3.5.4.26" evidence="13"/>
<comment type="similarity">
    <text evidence="4 13">In the N-terminal section; belongs to the cytidine and deoxycytidylate deaminase family.</text>
</comment>
<dbReference type="GO" id="GO:0009231">
    <property type="term" value="P:riboflavin biosynthetic process"/>
    <property type="evidence" value="ECO:0007669"/>
    <property type="project" value="UniProtKB-UniPathway"/>
</dbReference>
<accession>A0A553H1X4</accession>
<feature type="binding site" evidence="15">
    <location>
        <position position="295"/>
    </location>
    <ligand>
        <name>substrate</name>
    </ligand>
</feature>
<name>A0A553H1X4_9PSED</name>
<organism evidence="18 19">
    <name type="scientific">Pseudomonas mangiferae</name>
    <dbReference type="NCBI Taxonomy" id="2593654"/>
    <lineage>
        <taxon>Bacteria</taxon>
        <taxon>Pseudomonadati</taxon>
        <taxon>Pseudomonadota</taxon>
        <taxon>Gammaproteobacteria</taxon>
        <taxon>Pseudomonadales</taxon>
        <taxon>Pseudomonadaceae</taxon>
        <taxon>Pseudomonas</taxon>
    </lineage>
</organism>
<feature type="binding site" evidence="15">
    <location>
        <position position="174"/>
    </location>
    <ligand>
        <name>NADP(+)</name>
        <dbReference type="ChEBI" id="CHEBI:58349"/>
    </ligand>
</feature>
<proteinExistence type="inferred from homology"/>
<dbReference type="Gene3D" id="3.40.430.10">
    <property type="entry name" value="Dihydrofolate Reductase, subunit A"/>
    <property type="match status" value="1"/>
</dbReference>
<comment type="pathway">
    <text evidence="3 13">Cofactor biosynthesis; riboflavin biosynthesis; 5-amino-6-(D-ribitylamino)uracil from GTP: step 3/4.</text>
</comment>
<feature type="binding site" evidence="15">
    <location>
        <position position="208"/>
    </location>
    <ligand>
        <name>substrate</name>
    </ligand>
</feature>
<feature type="binding site" evidence="15">
    <location>
        <position position="200"/>
    </location>
    <ligand>
        <name>NADP(+)</name>
        <dbReference type="ChEBI" id="CHEBI:58349"/>
    </ligand>
</feature>
<comment type="function">
    <text evidence="1 13">Converts 2,5-diamino-6-(ribosylamino)-4(3h)-pyrimidinone 5'-phosphate into 5-amino-6-(ribosylamino)-2,4(1h,3h)-pyrimidinedione 5'-phosphate.</text>
</comment>
<evidence type="ECO:0000256" key="16">
    <source>
        <dbReference type="PIRSR" id="PIRSR006769-3"/>
    </source>
</evidence>
<dbReference type="RefSeq" id="WP_143487138.1">
    <property type="nucleotide sequence ID" value="NZ_VJOY01000003.1"/>
</dbReference>
<reference evidence="18 19" key="1">
    <citation type="submission" date="2019-07" db="EMBL/GenBank/DDBJ databases">
        <title>Pseudomonas mangiferae sp. nov., isolated from bark of mango tree in Thailand.</title>
        <authorList>
            <person name="Srisuk N."/>
            <person name="Anurat P."/>
        </authorList>
    </citation>
    <scope>NUCLEOTIDE SEQUENCE [LARGE SCALE GENOMIC DNA]</scope>
    <source>
        <strain evidence="18 19">DMKU_BBB3-04</strain>
    </source>
</reference>